<dbReference type="Proteomes" id="UP000031036">
    <property type="component" value="Unassembled WGS sequence"/>
</dbReference>
<dbReference type="OrthoDB" id="1938621at2759"/>
<dbReference type="Pfam" id="PF01521">
    <property type="entry name" value="Fe-S_biosyn"/>
    <property type="match status" value="1"/>
</dbReference>
<comment type="similarity">
    <text evidence="1">Belongs to the HesB/IscA family.</text>
</comment>
<comment type="caution">
    <text evidence="3">The sequence shown here is derived from an EMBL/GenBank/DDBJ whole genome shotgun (WGS) entry which is preliminary data.</text>
</comment>
<dbReference type="InterPro" id="IPR016092">
    <property type="entry name" value="ATAP"/>
</dbReference>
<dbReference type="OMA" id="INRFAYH"/>
<dbReference type="InterPro" id="IPR035903">
    <property type="entry name" value="HesB-like_dom_sf"/>
</dbReference>
<evidence type="ECO:0000313" key="4">
    <source>
        <dbReference type="Proteomes" id="UP000031036"/>
    </source>
</evidence>
<dbReference type="PANTHER" id="PTHR43011">
    <property type="entry name" value="IRON-SULFUR CLUSTER ASSEMBLY 2 HOMOLOG, MITOCHONDRIAL"/>
    <property type="match status" value="1"/>
</dbReference>
<keyword evidence="4" id="KW-1185">Reference proteome</keyword>
<feature type="domain" description="Core" evidence="2">
    <location>
        <begin position="32"/>
        <end position="129"/>
    </location>
</feature>
<evidence type="ECO:0000259" key="2">
    <source>
        <dbReference type="Pfam" id="PF01521"/>
    </source>
</evidence>
<dbReference type="NCBIfam" id="TIGR00049">
    <property type="entry name" value="iron-sulfur cluster assembly accessory protein"/>
    <property type="match status" value="1"/>
</dbReference>
<dbReference type="STRING" id="6265.A0A0B2VRU2"/>
<dbReference type="GO" id="GO:0005506">
    <property type="term" value="F:iron ion binding"/>
    <property type="evidence" value="ECO:0007669"/>
    <property type="project" value="TreeGrafter"/>
</dbReference>
<sequence>MRTVRSIFHISNSTVRCIRLRALSSRGFPTDLIITKRCAERLKEVASEGEFLRVSVDGGGCSGFEYKMKLDHTYNDDDLVFEKNGAKIVVDKMSLDFMKGATLDYAEDLMRSAFRVLDNPIAEKGCSCGSSFAPRMD</sequence>
<evidence type="ECO:0000313" key="3">
    <source>
        <dbReference type="EMBL" id="KHN84122.1"/>
    </source>
</evidence>
<dbReference type="FunFam" id="2.60.300.12:FF:000025">
    <property type="match status" value="1"/>
</dbReference>
<evidence type="ECO:0000256" key="1">
    <source>
        <dbReference type="ARBA" id="ARBA00006718"/>
    </source>
</evidence>
<dbReference type="InterPro" id="IPR000361">
    <property type="entry name" value="ATAP_core_dom"/>
</dbReference>
<dbReference type="PANTHER" id="PTHR43011:SF1">
    <property type="entry name" value="IRON-SULFUR CLUSTER ASSEMBLY 2 HOMOLOG, MITOCHONDRIAL"/>
    <property type="match status" value="1"/>
</dbReference>
<dbReference type="GO" id="GO:0005739">
    <property type="term" value="C:mitochondrion"/>
    <property type="evidence" value="ECO:0007669"/>
    <property type="project" value="TreeGrafter"/>
</dbReference>
<dbReference type="Gene3D" id="2.60.300.12">
    <property type="entry name" value="HesB-like domain"/>
    <property type="match status" value="1"/>
</dbReference>
<protein>
    <submittedName>
        <fullName evidence="3">Iron-sulfur cluster assembly 2-like protein, mitochondrial</fullName>
    </submittedName>
</protein>
<dbReference type="AlphaFoldDB" id="A0A0B2VRU2"/>
<dbReference type="GO" id="GO:0051539">
    <property type="term" value="F:4 iron, 4 sulfur cluster binding"/>
    <property type="evidence" value="ECO:0007669"/>
    <property type="project" value="TreeGrafter"/>
</dbReference>
<dbReference type="SUPFAM" id="SSF89360">
    <property type="entry name" value="HesB-like domain"/>
    <property type="match status" value="1"/>
</dbReference>
<proteinExistence type="inferred from homology"/>
<dbReference type="EMBL" id="JPKZ01001067">
    <property type="protein sequence ID" value="KHN84122.1"/>
    <property type="molecule type" value="Genomic_DNA"/>
</dbReference>
<name>A0A0B2VRU2_TOXCA</name>
<gene>
    <name evidence="3" type="primary">ISCA2</name>
    <name evidence="3" type="ORF">Tcan_10376</name>
</gene>
<dbReference type="GO" id="GO:0051537">
    <property type="term" value="F:2 iron, 2 sulfur cluster binding"/>
    <property type="evidence" value="ECO:0007669"/>
    <property type="project" value="TreeGrafter"/>
</dbReference>
<organism evidence="3 4">
    <name type="scientific">Toxocara canis</name>
    <name type="common">Canine roundworm</name>
    <dbReference type="NCBI Taxonomy" id="6265"/>
    <lineage>
        <taxon>Eukaryota</taxon>
        <taxon>Metazoa</taxon>
        <taxon>Ecdysozoa</taxon>
        <taxon>Nematoda</taxon>
        <taxon>Chromadorea</taxon>
        <taxon>Rhabditida</taxon>
        <taxon>Spirurina</taxon>
        <taxon>Ascaridomorpha</taxon>
        <taxon>Ascaridoidea</taxon>
        <taxon>Toxocaridae</taxon>
        <taxon>Toxocara</taxon>
    </lineage>
</organism>
<accession>A0A0B2VRU2</accession>
<reference evidence="3 4" key="1">
    <citation type="submission" date="2014-11" db="EMBL/GenBank/DDBJ databases">
        <title>Genetic blueprint of the zoonotic pathogen Toxocara canis.</title>
        <authorList>
            <person name="Zhu X.-Q."/>
            <person name="Korhonen P.K."/>
            <person name="Cai H."/>
            <person name="Young N.D."/>
            <person name="Nejsum P."/>
            <person name="von Samson-Himmelstjerna G."/>
            <person name="Boag P.R."/>
            <person name="Tan P."/>
            <person name="Li Q."/>
            <person name="Min J."/>
            <person name="Yang Y."/>
            <person name="Wang X."/>
            <person name="Fang X."/>
            <person name="Hall R.S."/>
            <person name="Hofmann A."/>
            <person name="Sternberg P.W."/>
            <person name="Jex A.R."/>
            <person name="Gasser R.B."/>
        </authorList>
    </citation>
    <scope>NUCLEOTIDE SEQUENCE [LARGE SCALE GENOMIC DNA]</scope>
    <source>
        <strain evidence="3">PN_DK_2014</strain>
    </source>
</reference>
<dbReference type="GO" id="GO:0016226">
    <property type="term" value="P:iron-sulfur cluster assembly"/>
    <property type="evidence" value="ECO:0007669"/>
    <property type="project" value="InterPro"/>
</dbReference>